<sequence length="309" mass="34007">MTISDDFFKRQLNIVGCANGSGGRQLGCEHAATVVKNSEFLRDCPLNIKWKHTVEESTINGRHFAALPSIAKICNELSCAISEVVRREQELVVIGGDHSCAIGTWSGVASTLRSKGDVGLIWVDAHLDSHTPETSDSGNIHGMPVAHLLGYGTKQLTQIGDRRPKIKPSNLVFIGIRSYEAPERELLEELGVRIFYIDEVDERGVQDVLQEAIEIVSRETIGFGLSIDIDGFRVEDAPAVGTPEDGGIVASEFLQAITNVNLSKLLATEIVEFLPKFDDNDKTSERLVVDLLETMYTTKFSQLEQIEQP</sequence>
<dbReference type="GO" id="GO:0004053">
    <property type="term" value="F:arginase activity"/>
    <property type="evidence" value="ECO:0007669"/>
    <property type="project" value="UniProtKB-EC"/>
</dbReference>
<dbReference type="Proteomes" id="UP000031036">
    <property type="component" value="Unassembled WGS sequence"/>
</dbReference>
<proteinExistence type="inferred from homology"/>
<gene>
    <name evidence="12" type="primary">rocF</name>
    <name evidence="12" type="ORF">Tcan_17336</name>
</gene>
<keyword evidence="9" id="KW-0464">Manganese</keyword>
<reference evidence="12 13" key="1">
    <citation type="submission" date="2014-11" db="EMBL/GenBank/DDBJ databases">
        <title>Genetic blueprint of the zoonotic pathogen Toxocara canis.</title>
        <authorList>
            <person name="Zhu X.-Q."/>
            <person name="Korhonen P.K."/>
            <person name="Cai H."/>
            <person name="Young N.D."/>
            <person name="Nejsum P."/>
            <person name="von Samson-Himmelstjerna G."/>
            <person name="Boag P.R."/>
            <person name="Tan P."/>
            <person name="Li Q."/>
            <person name="Min J."/>
            <person name="Yang Y."/>
            <person name="Wang X."/>
            <person name="Fang X."/>
            <person name="Hall R.S."/>
            <person name="Hofmann A."/>
            <person name="Sternberg P.W."/>
            <person name="Jex A.R."/>
            <person name="Gasser R.B."/>
        </authorList>
    </citation>
    <scope>NUCLEOTIDE SEQUENCE [LARGE SCALE GENOMIC DNA]</scope>
    <source>
        <strain evidence="12">PN_DK_2014</strain>
    </source>
</reference>
<evidence type="ECO:0000256" key="7">
    <source>
        <dbReference type="ARBA" id="ARBA00022723"/>
    </source>
</evidence>
<evidence type="ECO:0000256" key="9">
    <source>
        <dbReference type="ARBA" id="ARBA00023211"/>
    </source>
</evidence>
<evidence type="ECO:0000313" key="12">
    <source>
        <dbReference type="EMBL" id="KHN70843.1"/>
    </source>
</evidence>
<name>A0A0B2UNA6_TOXCA</name>
<evidence type="ECO:0000256" key="2">
    <source>
        <dbReference type="ARBA" id="ARBA00005098"/>
    </source>
</evidence>
<dbReference type="EMBL" id="JPKZ01022848">
    <property type="protein sequence ID" value="KHN70843.1"/>
    <property type="molecule type" value="Genomic_DNA"/>
</dbReference>
<evidence type="ECO:0000256" key="11">
    <source>
        <dbReference type="PROSITE-ProRule" id="PRU00742"/>
    </source>
</evidence>
<evidence type="ECO:0000256" key="4">
    <source>
        <dbReference type="ARBA" id="ARBA00018123"/>
    </source>
</evidence>
<keyword evidence="6" id="KW-0056">Arginine metabolism</keyword>
<dbReference type="OrthoDB" id="9992747at2759"/>
<organism evidence="12 13">
    <name type="scientific">Toxocara canis</name>
    <name type="common">Canine roundworm</name>
    <dbReference type="NCBI Taxonomy" id="6265"/>
    <lineage>
        <taxon>Eukaryota</taxon>
        <taxon>Metazoa</taxon>
        <taxon>Ecdysozoa</taxon>
        <taxon>Nematoda</taxon>
        <taxon>Chromadorea</taxon>
        <taxon>Rhabditida</taxon>
        <taxon>Spirurina</taxon>
        <taxon>Ascaridomorpha</taxon>
        <taxon>Ascaridoidea</taxon>
        <taxon>Toxocaridae</taxon>
        <taxon>Toxocara</taxon>
    </lineage>
</organism>
<comment type="caution">
    <text evidence="12">The sequence shown here is derived from an EMBL/GenBank/DDBJ whole genome shotgun (WGS) entry which is preliminary data.</text>
</comment>
<dbReference type="CDD" id="cd09989">
    <property type="entry name" value="Arginase"/>
    <property type="match status" value="1"/>
</dbReference>
<keyword evidence="5" id="KW-0835">Urea cycle</keyword>
<comment type="cofactor">
    <cofactor evidence="1">
        <name>Mn(2+)</name>
        <dbReference type="ChEBI" id="CHEBI:29035"/>
    </cofactor>
</comment>
<dbReference type="EC" id="3.5.3.1" evidence="3"/>
<dbReference type="OMA" id="VMQEAQY"/>
<evidence type="ECO:0000256" key="10">
    <source>
        <dbReference type="ARBA" id="ARBA00047391"/>
    </source>
</evidence>
<dbReference type="GO" id="GO:0030145">
    <property type="term" value="F:manganese ion binding"/>
    <property type="evidence" value="ECO:0007669"/>
    <property type="project" value="TreeGrafter"/>
</dbReference>
<evidence type="ECO:0000256" key="8">
    <source>
        <dbReference type="ARBA" id="ARBA00022801"/>
    </source>
</evidence>
<evidence type="ECO:0000256" key="1">
    <source>
        <dbReference type="ARBA" id="ARBA00001936"/>
    </source>
</evidence>
<dbReference type="Gene3D" id="3.40.800.10">
    <property type="entry name" value="Ureohydrolase domain"/>
    <property type="match status" value="1"/>
</dbReference>
<dbReference type="GO" id="GO:0005829">
    <property type="term" value="C:cytosol"/>
    <property type="evidence" value="ECO:0007669"/>
    <property type="project" value="TreeGrafter"/>
</dbReference>
<protein>
    <recommendedName>
        <fullName evidence="4">Arginase</fullName>
        <ecNumber evidence="3">3.5.3.1</ecNumber>
    </recommendedName>
</protein>
<keyword evidence="7" id="KW-0479">Metal-binding</keyword>
<dbReference type="FunFam" id="3.40.800.10:FF:000012">
    <property type="entry name" value="Arginase"/>
    <property type="match status" value="1"/>
</dbReference>
<keyword evidence="13" id="KW-1185">Reference proteome</keyword>
<comment type="catalytic activity">
    <reaction evidence="10">
        <text>L-arginine + H2O = urea + L-ornithine</text>
        <dbReference type="Rhea" id="RHEA:20569"/>
        <dbReference type="ChEBI" id="CHEBI:15377"/>
        <dbReference type="ChEBI" id="CHEBI:16199"/>
        <dbReference type="ChEBI" id="CHEBI:32682"/>
        <dbReference type="ChEBI" id="CHEBI:46911"/>
        <dbReference type="EC" id="3.5.3.1"/>
    </reaction>
</comment>
<dbReference type="InterPro" id="IPR006035">
    <property type="entry name" value="Ureohydrolase"/>
</dbReference>
<dbReference type="PANTHER" id="PTHR43782:SF3">
    <property type="entry name" value="ARGINASE"/>
    <property type="match status" value="1"/>
</dbReference>
<dbReference type="AlphaFoldDB" id="A0A0B2UNA6"/>
<evidence type="ECO:0000256" key="5">
    <source>
        <dbReference type="ARBA" id="ARBA00022436"/>
    </source>
</evidence>
<dbReference type="STRING" id="6265.A0A0B2UNA6"/>
<comment type="pathway">
    <text evidence="2">Nitrogen metabolism; urea cycle; L-ornithine and urea from L-arginine: step 1/1.</text>
</comment>
<dbReference type="PRINTS" id="PR00116">
    <property type="entry name" value="ARGINASE"/>
</dbReference>
<keyword evidence="8" id="KW-0378">Hydrolase</keyword>
<evidence type="ECO:0000256" key="3">
    <source>
        <dbReference type="ARBA" id="ARBA00012168"/>
    </source>
</evidence>
<dbReference type="PANTHER" id="PTHR43782">
    <property type="entry name" value="ARGINASE"/>
    <property type="match status" value="1"/>
</dbReference>
<dbReference type="GO" id="GO:0006525">
    <property type="term" value="P:arginine metabolic process"/>
    <property type="evidence" value="ECO:0007669"/>
    <property type="project" value="UniProtKB-KW"/>
</dbReference>
<evidence type="ECO:0000313" key="13">
    <source>
        <dbReference type="Proteomes" id="UP000031036"/>
    </source>
</evidence>
<dbReference type="PROSITE" id="PS51409">
    <property type="entry name" value="ARGINASE_2"/>
    <property type="match status" value="1"/>
</dbReference>
<dbReference type="InterPro" id="IPR014033">
    <property type="entry name" value="Arginase"/>
</dbReference>
<comment type="similarity">
    <text evidence="11">Belongs to the arginase family.</text>
</comment>
<accession>A0A0B2UNA6</accession>
<evidence type="ECO:0000256" key="6">
    <source>
        <dbReference type="ARBA" id="ARBA00022503"/>
    </source>
</evidence>
<dbReference type="GO" id="GO:0005634">
    <property type="term" value="C:nucleus"/>
    <property type="evidence" value="ECO:0007669"/>
    <property type="project" value="TreeGrafter"/>
</dbReference>
<dbReference type="SUPFAM" id="SSF52768">
    <property type="entry name" value="Arginase/deacetylase"/>
    <property type="match status" value="1"/>
</dbReference>
<dbReference type="Pfam" id="PF00491">
    <property type="entry name" value="Arginase"/>
    <property type="match status" value="1"/>
</dbReference>
<dbReference type="GO" id="GO:0000050">
    <property type="term" value="P:urea cycle"/>
    <property type="evidence" value="ECO:0007669"/>
    <property type="project" value="UniProtKB-KW"/>
</dbReference>
<dbReference type="InterPro" id="IPR023696">
    <property type="entry name" value="Ureohydrolase_dom_sf"/>
</dbReference>